<protein>
    <submittedName>
        <fullName evidence="2">10903_t:CDS:1</fullName>
    </submittedName>
</protein>
<keyword evidence="3" id="KW-1185">Reference proteome</keyword>
<feature type="region of interest" description="Disordered" evidence="1">
    <location>
        <begin position="1"/>
        <end position="61"/>
    </location>
</feature>
<dbReference type="EMBL" id="CAJVPZ010006590">
    <property type="protein sequence ID" value="CAG8575435.1"/>
    <property type="molecule type" value="Genomic_DNA"/>
</dbReference>
<reference evidence="2" key="1">
    <citation type="submission" date="2021-06" db="EMBL/GenBank/DDBJ databases">
        <authorList>
            <person name="Kallberg Y."/>
            <person name="Tangrot J."/>
            <person name="Rosling A."/>
        </authorList>
    </citation>
    <scope>NUCLEOTIDE SEQUENCE</scope>
    <source>
        <strain evidence="2">IN212</strain>
    </source>
</reference>
<dbReference type="Proteomes" id="UP000789396">
    <property type="component" value="Unassembled WGS sequence"/>
</dbReference>
<gene>
    <name evidence="2" type="ORF">RFULGI_LOCUS5624</name>
</gene>
<comment type="caution">
    <text evidence="2">The sequence shown here is derived from an EMBL/GenBank/DDBJ whole genome shotgun (WGS) entry which is preliminary data.</text>
</comment>
<sequence length="183" mass="20623">MTNSNDEAETIESSYNEEFEKIETDIDVPPNHAVFIHPPKPRGGSDAKSSQPAFDSSSQPTSNLFVQPAPNAFVQPTPNSFMQSTPNLFSYPTSNIFSQPLIVPFPIYPNSQSSLHPFFTKIIIPNSHSSFLKPIPTLENFLKNIDEAENANGKILECLTKFQKEAIRVEKIYKLTEEQFNRM</sequence>
<evidence type="ECO:0000313" key="3">
    <source>
        <dbReference type="Proteomes" id="UP000789396"/>
    </source>
</evidence>
<organism evidence="2 3">
    <name type="scientific">Racocetra fulgida</name>
    <dbReference type="NCBI Taxonomy" id="60492"/>
    <lineage>
        <taxon>Eukaryota</taxon>
        <taxon>Fungi</taxon>
        <taxon>Fungi incertae sedis</taxon>
        <taxon>Mucoromycota</taxon>
        <taxon>Glomeromycotina</taxon>
        <taxon>Glomeromycetes</taxon>
        <taxon>Diversisporales</taxon>
        <taxon>Gigasporaceae</taxon>
        <taxon>Racocetra</taxon>
    </lineage>
</organism>
<evidence type="ECO:0000256" key="1">
    <source>
        <dbReference type="SAM" id="MobiDB-lite"/>
    </source>
</evidence>
<name>A0A9N9BNR0_9GLOM</name>
<feature type="compositionally biased region" description="Polar residues" evidence="1">
    <location>
        <begin position="47"/>
        <end position="61"/>
    </location>
</feature>
<accession>A0A9N9BNR0</accession>
<dbReference type="AlphaFoldDB" id="A0A9N9BNR0"/>
<feature type="compositionally biased region" description="Acidic residues" evidence="1">
    <location>
        <begin position="1"/>
        <end position="10"/>
    </location>
</feature>
<feature type="non-terminal residue" evidence="2">
    <location>
        <position position="1"/>
    </location>
</feature>
<evidence type="ECO:0000313" key="2">
    <source>
        <dbReference type="EMBL" id="CAG8575435.1"/>
    </source>
</evidence>
<proteinExistence type="predicted"/>